<dbReference type="PROSITE" id="PS50943">
    <property type="entry name" value="HTH_CROC1"/>
    <property type="match status" value="1"/>
</dbReference>
<evidence type="ECO:0000313" key="3">
    <source>
        <dbReference type="Proteomes" id="UP000788262"/>
    </source>
</evidence>
<gene>
    <name evidence="2" type="ORF">JS756_12960</name>
</gene>
<accession>A0ABS2VPG6</accession>
<dbReference type="InterPro" id="IPR010982">
    <property type="entry name" value="Lambda_DNA-bd_dom_sf"/>
</dbReference>
<dbReference type="InterPro" id="IPR043917">
    <property type="entry name" value="DUF5753"/>
</dbReference>
<dbReference type="SUPFAM" id="SSF47413">
    <property type="entry name" value="lambda repressor-like DNA-binding domains"/>
    <property type="match status" value="1"/>
</dbReference>
<dbReference type="CDD" id="cd00093">
    <property type="entry name" value="HTH_XRE"/>
    <property type="match status" value="1"/>
</dbReference>
<dbReference type="Pfam" id="PF13560">
    <property type="entry name" value="HTH_31"/>
    <property type="match status" value="1"/>
</dbReference>
<feature type="domain" description="HTH cro/C1-type" evidence="1">
    <location>
        <begin position="6"/>
        <end position="50"/>
    </location>
</feature>
<protein>
    <submittedName>
        <fullName evidence="2">Helix-turn-helix domain-containing protein</fullName>
    </submittedName>
</protein>
<dbReference type="SMART" id="SM00530">
    <property type="entry name" value="HTH_XRE"/>
    <property type="match status" value="1"/>
</dbReference>
<dbReference type="Gene3D" id="1.10.260.40">
    <property type="entry name" value="lambda repressor-like DNA-binding domains"/>
    <property type="match status" value="1"/>
</dbReference>
<name>A0ABS2VPG6_STRAS</name>
<proteinExistence type="predicted"/>
<sequence length="258" mass="28788">MFGSLLRFFREQAGMTQEVLGRHVGYSKSQVAMVERGERPPKGQLVTVADEVLSTQGALIAAGATLRVSRFPSWFEDYAELEARATAVYMYANHLIPGLLQTESYGRATFDVHCPPLEDDEIEMRLAARLDRQRVLARKPAPIVGFVLEEHTVKRPLGGRQAHKDQLSHILEVGRRRNVEIQVMPTDRHIHAGLDGPMILLETDDPDRVGYVEGPSNGYFVSQQPDLGNMFARYGILRAQALNPEESAKLIDEVAGKL</sequence>
<dbReference type="Pfam" id="PF19054">
    <property type="entry name" value="DUF5753"/>
    <property type="match status" value="1"/>
</dbReference>
<reference evidence="2 3" key="1">
    <citation type="submission" date="2021-02" db="EMBL/GenBank/DDBJ databases">
        <title>Whole genome sequencing of Streptomyces actuosus VRA1.</title>
        <authorList>
            <person name="Sen G."/>
            <person name="Sen A."/>
        </authorList>
    </citation>
    <scope>NUCLEOTIDE SEQUENCE [LARGE SCALE GENOMIC DNA]</scope>
    <source>
        <strain evidence="2 3">VRA1</strain>
    </source>
</reference>
<organism evidence="2 3">
    <name type="scientific">Streptomyces actuosus</name>
    <dbReference type="NCBI Taxonomy" id="1885"/>
    <lineage>
        <taxon>Bacteria</taxon>
        <taxon>Bacillati</taxon>
        <taxon>Actinomycetota</taxon>
        <taxon>Actinomycetes</taxon>
        <taxon>Kitasatosporales</taxon>
        <taxon>Streptomycetaceae</taxon>
        <taxon>Streptomyces</taxon>
    </lineage>
</organism>
<evidence type="ECO:0000313" key="2">
    <source>
        <dbReference type="EMBL" id="MBN0045003.1"/>
    </source>
</evidence>
<keyword evidence="3" id="KW-1185">Reference proteome</keyword>
<dbReference type="EMBL" id="JAFFZS010000008">
    <property type="protein sequence ID" value="MBN0045003.1"/>
    <property type="molecule type" value="Genomic_DNA"/>
</dbReference>
<comment type="caution">
    <text evidence="2">The sequence shown here is derived from an EMBL/GenBank/DDBJ whole genome shotgun (WGS) entry which is preliminary data.</text>
</comment>
<dbReference type="InterPro" id="IPR001387">
    <property type="entry name" value="Cro/C1-type_HTH"/>
</dbReference>
<dbReference type="Proteomes" id="UP000788262">
    <property type="component" value="Unassembled WGS sequence"/>
</dbReference>
<evidence type="ECO:0000259" key="1">
    <source>
        <dbReference type="PROSITE" id="PS50943"/>
    </source>
</evidence>